<keyword evidence="2" id="KW-0238">DNA-binding</keyword>
<feature type="domain" description="VapC9 PIN-like" evidence="1">
    <location>
        <begin position="5"/>
        <end position="117"/>
    </location>
</feature>
<dbReference type="SUPFAM" id="SSF88723">
    <property type="entry name" value="PIN domain-like"/>
    <property type="match status" value="1"/>
</dbReference>
<dbReference type="InterPro" id="IPR041120">
    <property type="entry name" value="PIN_9"/>
</dbReference>
<evidence type="ECO:0000313" key="3">
    <source>
        <dbReference type="Proteomes" id="UP000600363"/>
    </source>
</evidence>
<protein>
    <submittedName>
        <fullName evidence="2">DNA-binding protein</fullName>
    </submittedName>
</protein>
<proteinExistence type="predicted"/>
<evidence type="ECO:0000313" key="2">
    <source>
        <dbReference type="EMBL" id="HIH70262.1"/>
    </source>
</evidence>
<evidence type="ECO:0000259" key="1">
    <source>
        <dbReference type="Pfam" id="PF18477"/>
    </source>
</evidence>
<comment type="caution">
    <text evidence="2">The sequence shown here is derived from an EMBL/GenBank/DDBJ whole genome shotgun (WGS) entry which is preliminary data.</text>
</comment>
<dbReference type="Gene3D" id="3.40.50.1010">
    <property type="entry name" value="5'-nuclease"/>
    <property type="match status" value="1"/>
</dbReference>
<dbReference type="CDD" id="cd09879">
    <property type="entry name" value="PIN_VapC_AF0591-like"/>
    <property type="match status" value="1"/>
</dbReference>
<dbReference type="Pfam" id="PF18477">
    <property type="entry name" value="PIN_9"/>
    <property type="match status" value="1"/>
</dbReference>
<gene>
    <name evidence="2" type="ORF">HA299_06610</name>
</gene>
<name>A0A832VXW9_9EURY</name>
<dbReference type="Proteomes" id="UP000600363">
    <property type="component" value="Unassembled WGS sequence"/>
</dbReference>
<dbReference type="AlphaFoldDB" id="A0A832VXW9"/>
<organism evidence="2 3">
    <name type="scientific">Methermicoccus shengliensis</name>
    <dbReference type="NCBI Taxonomy" id="660064"/>
    <lineage>
        <taxon>Archaea</taxon>
        <taxon>Methanobacteriati</taxon>
        <taxon>Methanobacteriota</taxon>
        <taxon>Stenosarchaea group</taxon>
        <taxon>Methanomicrobia</taxon>
        <taxon>Methanosarcinales</taxon>
        <taxon>Methermicoccaceae</taxon>
        <taxon>Methermicoccus</taxon>
    </lineage>
</organism>
<reference evidence="2" key="1">
    <citation type="journal article" date="2020" name="bioRxiv">
        <title>A rank-normalized archaeal taxonomy based on genome phylogeny resolves widespread incomplete and uneven classifications.</title>
        <authorList>
            <person name="Rinke C."/>
            <person name="Chuvochina M."/>
            <person name="Mussig A.J."/>
            <person name="Chaumeil P.-A."/>
            <person name="Waite D.W."/>
            <person name="Whitman W.B."/>
            <person name="Parks D.H."/>
            <person name="Hugenholtz P."/>
        </authorList>
    </citation>
    <scope>NUCLEOTIDE SEQUENCE</scope>
    <source>
        <strain evidence="2">UBA12518</strain>
    </source>
</reference>
<sequence length="124" mass="13653">MSCRVIIDTSILMLAHTHKVDVLSELRRLGFTELFVPQGVLLELRGLSRRGGKEGVAARVALALAERCIVCPSPREVPIDDFLLELAHEMDAALATSDSELRKRARKAGIALVGMRGLDHLERL</sequence>
<accession>A0A832VXW9</accession>
<dbReference type="InterPro" id="IPR029060">
    <property type="entry name" value="PIN-like_dom_sf"/>
</dbReference>
<dbReference type="RefSeq" id="WP_042684632.1">
    <property type="nucleotide sequence ID" value="NZ_DUIH01000021.1"/>
</dbReference>
<dbReference type="GO" id="GO:0003677">
    <property type="term" value="F:DNA binding"/>
    <property type="evidence" value="ECO:0007669"/>
    <property type="project" value="UniProtKB-KW"/>
</dbReference>
<dbReference type="EMBL" id="DUIH01000021">
    <property type="protein sequence ID" value="HIH70262.1"/>
    <property type="molecule type" value="Genomic_DNA"/>
</dbReference>